<dbReference type="EMBL" id="AP024233">
    <property type="protein sequence ID" value="BCO10602.1"/>
    <property type="molecule type" value="Genomic_DNA"/>
</dbReference>
<name>A0A915XKX7_9BACT</name>
<feature type="compositionally biased region" description="Low complexity" evidence="1">
    <location>
        <begin position="16"/>
        <end position="31"/>
    </location>
</feature>
<dbReference type="Proteomes" id="UP001063350">
    <property type="component" value="Chromosome"/>
</dbReference>
<feature type="compositionally biased region" description="Low complexity" evidence="1">
    <location>
        <begin position="54"/>
        <end position="74"/>
    </location>
</feature>
<sequence length="87" mass="9077">MQISQANSSMQTAMYQSQQSQKGQQASPSSSVLKSANRQTELAGQLIQKTVQSQAGMQMQGGQQPAQAAQAAGPTQDGRGNIINVVA</sequence>
<reference evidence="2" key="1">
    <citation type="submission" date="2020-12" db="EMBL/GenBank/DDBJ databases">
        <title>Desulfobium dissulfuricans gen. nov., sp. nov., a novel mesophilic, sulfate-reducing bacterium isolated from a deep-sea hydrothermal vent.</title>
        <authorList>
            <person name="Hashimoto Y."/>
            <person name="Tame A."/>
            <person name="Sawayama S."/>
            <person name="Miyazaki J."/>
            <person name="Takai K."/>
            <person name="Nakagawa S."/>
        </authorList>
    </citation>
    <scope>NUCLEOTIDE SEQUENCE</scope>
    <source>
        <strain evidence="2">GF1</strain>
    </source>
</reference>
<proteinExistence type="predicted"/>
<gene>
    <name evidence="2" type="ORF">GF1_29780</name>
</gene>
<feature type="region of interest" description="Disordered" evidence="1">
    <location>
        <begin position="1"/>
        <end position="87"/>
    </location>
</feature>
<feature type="compositionally biased region" description="Polar residues" evidence="1">
    <location>
        <begin position="32"/>
        <end position="53"/>
    </location>
</feature>
<organism evidence="2 3">
    <name type="scientific">Desulfolithobacter dissulfuricans</name>
    <dbReference type="NCBI Taxonomy" id="2795293"/>
    <lineage>
        <taxon>Bacteria</taxon>
        <taxon>Pseudomonadati</taxon>
        <taxon>Thermodesulfobacteriota</taxon>
        <taxon>Desulfobulbia</taxon>
        <taxon>Desulfobulbales</taxon>
        <taxon>Desulfobulbaceae</taxon>
        <taxon>Desulfolithobacter</taxon>
    </lineage>
</organism>
<evidence type="ECO:0000256" key="1">
    <source>
        <dbReference type="SAM" id="MobiDB-lite"/>
    </source>
</evidence>
<feature type="compositionally biased region" description="Polar residues" evidence="1">
    <location>
        <begin position="1"/>
        <end position="15"/>
    </location>
</feature>
<dbReference type="AlphaFoldDB" id="A0A915XKX7"/>
<dbReference type="KEGG" id="ddu:GF1_29780"/>
<evidence type="ECO:0000313" key="3">
    <source>
        <dbReference type="Proteomes" id="UP001063350"/>
    </source>
</evidence>
<keyword evidence="3" id="KW-1185">Reference proteome</keyword>
<evidence type="ECO:0000313" key="2">
    <source>
        <dbReference type="EMBL" id="BCO10602.1"/>
    </source>
</evidence>
<accession>A0A915XKX7</accession>
<protein>
    <submittedName>
        <fullName evidence="2">Uncharacterized protein</fullName>
    </submittedName>
</protein>